<gene>
    <name evidence="6" type="ORF">EDC90_102823</name>
</gene>
<evidence type="ECO:0000256" key="1">
    <source>
        <dbReference type="ARBA" id="ARBA00005495"/>
    </source>
</evidence>
<reference evidence="6 7" key="1">
    <citation type="submission" date="2019-03" db="EMBL/GenBank/DDBJ databases">
        <title>Freshwater and sediment microbial communities from various areas in North America, analyzing microbe dynamics in response to fracking.</title>
        <authorList>
            <person name="Lamendella R."/>
        </authorList>
    </citation>
    <scope>NUCLEOTIDE SEQUENCE [LARGE SCALE GENOMIC DNA]</scope>
    <source>
        <strain evidence="6 7">175.2</strain>
    </source>
</reference>
<dbReference type="PANTHER" id="PTHR33337:SF40">
    <property type="entry name" value="CENP-V_GFA DOMAIN-CONTAINING PROTEIN-RELATED"/>
    <property type="match status" value="1"/>
</dbReference>
<feature type="domain" description="CENP-V/GFA" evidence="5">
    <location>
        <begin position="19"/>
        <end position="133"/>
    </location>
</feature>
<protein>
    <recommendedName>
        <fullName evidence="5">CENP-V/GFA domain-containing protein</fullName>
    </recommendedName>
</protein>
<dbReference type="InterPro" id="IPR011057">
    <property type="entry name" value="Mss4-like_sf"/>
</dbReference>
<dbReference type="PROSITE" id="PS51891">
    <property type="entry name" value="CENP_V_GFA"/>
    <property type="match status" value="1"/>
</dbReference>
<keyword evidence="7" id="KW-1185">Reference proteome</keyword>
<accession>A0A4R3NK89</accession>
<dbReference type="EMBL" id="SMAR01000028">
    <property type="protein sequence ID" value="TCT35198.1"/>
    <property type="molecule type" value="Genomic_DNA"/>
</dbReference>
<evidence type="ECO:0000256" key="3">
    <source>
        <dbReference type="ARBA" id="ARBA00022833"/>
    </source>
</evidence>
<keyword evidence="3" id="KW-0862">Zinc</keyword>
<evidence type="ECO:0000313" key="7">
    <source>
        <dbReference type="Proteomes" id="UP000295097"/>
    </source>
</evidence>
<dbReference type="GO" id="GO:0016846">
    <property type="term" value="F:carbon-sulfur lyase activity"/>
    <property type="evidence" value="ECO:0007669"/>
    <property type="project" value="InterPro"/>
</dbReference>
<evidence type="ECO:0000259" key="5">
    <source>
        <dbReference type="PROSITE" id="PS51891"/>
    </source>
</evidence>
<keyword evidence="2" id="KW-0479">Metal-binding</keyword>
<comment type="caution">
    <text evidence="6">The sequence shown here is derived from an EMBL/GenBank/DDBJ whole genome shotgun (WGS) entry which is preliminary data.</text>
</comment>
<sequence>MFFPEMRKRIEVASMVEHMTGGCICGDVRFSAVPKSMEMGACHCSLCRRWSGGAGFLGVECGTSVKVENEAALGVYPSSEYGERVFCKTCGSTLFWRMQDGSDTVVSSQAFDDADAFRFVSEIFVDEKPDNYAFANDTKKMTSAEFFAAYASEQGHQHD</sequence>
<dbReference type="Gene3D" id="3.90.1590.10">
    <property type="entry name" value="glutathione-dependent formaldehyde- activating enzyme (gfa)"/>
    <property type="match status" value="1"/>
</dbReference>
<dbReference type="PANTHER" id="PTHR33337">
    <property type="entry name" value="GFA DOMAIN-CONTAINING PROTEIN"/>
    <property type="match status" value="1"/>
</dbReference>
<dbReference type="Proteomes" id="UP000295097">
    <property type="component" value="Unassembled WGS sequence"/>
</dbReference>
<organism evidence="6 7">
    <name type="scientific">Martelella mediterranea</name>
    <dbReference type="NCBI Taxonomy" id="293089"/>
    <lineage>
        <taxon>Bacteria</taxon>
        <taxon>Pseudomonadati</taxon>
        <taxon>Pseudomonadota</taxon>
        <taxon>Alphaproteobacteria</taxon>
        <taxon>Hyphomicrobiales</taxon>
        <taxon>Aurantimonadaceae</taxon>
        <taxon>Martelella</taxon>
    </lineage>
</organism>
<comment type="similarity">
    <text evidence="1">Belongs to the Gfa family.</text>
</comment>
<keyword evidence="4" id="KW-0456">Lyase</keyword>
<dbReference type="GO" id="GO:0046872">
    <property type="term" value="F:metal ion binding"/>
    <property type="evidence" value="ECO:0007669"/>
    <property type="project" value="UniProtKB-KW"/>
</dbReference>
<dbReference type="InterPro" id="IPR006913">
    <property type="entry name" value="CENP-V/GFA"/>
</dbReference>
<proteinExistence type="inferred from homology"/>
<dbReference type="Pfam" id="PF04828">
    <property type="entry name" value="GFA"/>
    <property type="match status" value="1"/>
</dbReference>
<dbReference type="SUPFAM" id="SSF51316">
    <property type="entry name" value="Mss4-like"/>
    <property type="match status" value="1"/>
</dbReference>
<evidence type="ECO:0000313" key="6">
    <source>
        <dbReference type="EMBL" id="TCT35198.1"/>
    </source>
</evidence>
<evidence type="ECO:0000256" key="2">
    <source>
        <dbReference type="ARBA" id="ARBA00022723"/>
    </source>
</evidence>
<dbReference type="AlphaFoldDB" id="A0A4R3NK89"/>
<name>A0A4R3NK89_9HYPH</name>
<evidence type="ECO:0000256" key="4">
    <source>
        <dbReference type="ARBA" id="ARBA00023239"/>
    </source>
</evidence>